<evidence type="ECO:0000256" key="1">
    <source>
        <dbReference type="SAM" id="Coils"/>
    </source>
</evidence>
<dbReference type="AlphaFoldDB" id="A0AAE9A132"/>
<reference evidence="3 4" key="1">
    <citation type="submission" date="2022-02" db="EMBL/GenBank/DDBJ databases">
        <title>Chromosome-level reference genomes for two strains of Caenorhabditis briggsae: an improved platform for comparative genomics.</title>
        <authorList>
            <person name="Stevens L."/>
            <person name="Andersen E.C."/>
        </authorList>
    </citation>
    <scope>NUCLEOTIDE SEQUENCE [LARGE SCALE GENOMIC DNA]</scope>
    <source>
        <strain evidence="3">QX1410_ONT</strain>
        <tissue evidence="3">Whole-organism</tissue>
    </source>
</reference>
<gene>
    <name evidence="3" type="ORF">L3Y34_008060</name>
</gene>
<evidence type="ECO:0000313" key="3">
    <source>
        <dbReference type="EMBL" id="ULT89323.1"/>
    </source>
</evidence>
<accession>A0AAE9A132</accession>
<evidence type="ECO:0000313" key="4">
    <source>
        <dbReference type="Proteomes" id="UP000827892"/>
    </source>
</evidence>
<organism evidence="3 4">
    <name type="scientific">Caenorhabditis briggsae</name>
    <dbReference type="NCBI Taxonomy" id="6238"/>
    <lineage>
        <taxon>Eukaryota</taxon>
        <taxon>Metazoa</taxon>
        <taxon>Ecdysozoa</taxon>
        <taxon>Nematoda</taxon>
        <taxon>Chromadorea</taxon>
        <taxon>Rhabditida</taxon>
        <taxon>Rhabditina</taxon>
        <taxon>Rhabditomorpha</taxon>
        <taxon>Rhabditoidea</taxon>
        <taxon>Rhabditidae</taxon>
        <taxon>Peloderinae</taxon>
        <taxon>Caenorhabditis</taxon>
    </lineage>
</organism>
<sequence>MWMERRRKMGEMVNQAGREERVERGIGSAIVEDSGEGEGWAAVSKWIGSTISMDKIDGPGKKDGGPDSPEIALLNPIFELSRKVTYVHKACDGEFYKKNDRGLPKRGRPCIGETLDERRDEVEKVVLDHQDCDCKNCYALFEHPLGHRDCPMIKKRVSFAKEVAPTGSVPTEALLLEFEKGLLGQLDLQEFLEEQKNQKQEEKVKFLEKEVAKLKKALDG</sequence>
<proteinExistence type="predicted"/>
<feature type="region of interest" description="Disordered" evidence="2">
    <location>
        <begin position="1"/>
        <end position="21"/>
    </location>
</feature>
<keyword evidence="1" id="KW-0175">Coiled coil</keyword>
<dbReference type="Proteomes" id="UP000827892">
    <property type="component" value="Chromosome V"/>
</dbReference>
<dbReference type="EMBL" id="CP090895">
    <property type="protein sequence ID" value="ULT89323.1"/>
    <property type="molecule type" value="Genomic_DNA"/>
</dbReference>
<feature type="coiled-coil region" evidence="1">
    <location>
        <begin position="189"/>
        <end position="217"/>
    </location>
</feature>
<evidence type="ECO:0000256" key="2">
    <source>
        <dbReference type="SAM" id="MobiDB-lite"/>
    </source>
</evidence>
<protein>
    <submittedName>
        <fullName evidence="3">Uncharacterized protein</fullName>
    </submittedName>
</protein>
<name>A0AAE9A132_CAEBR</name>